<organism evidence="1">
    <name type="scientific">Ovis aries</name>
    <name type="common">Sheep</name>
    <dbReference type="NCBI Taxonomy" id="9940"/>
    <lineage>
        <taxon>Eukaryota</taxon>
        <taxon>Metazoa</taxon>
        <taxon>Chordata</taxon>
        <taxon>Craniata</taxon>
        <taxon>Vertebrata</taxon>
        <taxon>Euteleostomi</taxon>
        <taxon>Mammalia</taxon>
        <taxon>Eutheria</taxon>
        <taxon>Laurasiatheria</taxon>
        <taxon>Artiodactyla</taxon>
        <taxon>Ruminantia</taxon>
        <taxon>Pecora</taxon>
        <taxon>Bovidae</taxon>
        <taxon>Caprinae</taxon>
        <taxon>Ovis</taxon>
    </lineage>
</organism>
<accession>A0AC11EFQ1</accession>
<evidence type="ECO:0000313" key="1">
    <source>
        <dbReference type="Ensembl" id="ENSOARP00020058270.1"/>
    </source>
</evidence>
<gene>
    <name evidence="1" type="primary">LY86</name>
</gene>
<protein>
    <submittedName>
        <fullName evidence="1">Lymphocyte antigen 86</fullName>
    </submittedName>
</protein>
<reference evidence="1" key="3">
    <citation type="submission" date="2025-09" db="UniProtKB">
        <authorList>
            <consortium name="Ensembl"/>
        </authorList>
    </citation>
    <scope>IDENTIFICATION</scope>
</reference>
<dbReference type="Ensembl" id="ENSOART00020059130.1">
    <property type="protein sequence ID" value="ENSOARP00020058270.1"/>
    <property type="gene ID" value="ENSOARG00020025014.2"/>
</dbReference>
<reference evidence="1" key="2">
    <citation type="submission" date="2025-08" db="UniProtKB">
        <authorList>
            <consortium name="Ensembl"/>
        </authorList>
    </citation>
    <scope>IDENTIFICATION</scope>
</reference>
<name>A0AC11EFQ1_SHEEP</name>
<reference evidence="1" key="1">
    <citation type="submission" date="2020-11" db="EMBL/GenBank/DDBJ databases">
        <authorList>
            <person name="Davenport K.M."/>
            <person name="Bickhart D.M."/>
            <person name="Smith T.P.L."/>
            <person name="Murdoch B.M."/>
            <person name="Rosen B.D."/>
        </authorList>
    </citation>
    <scope>NUCLEOTIDE SEQUENCE [LARGE SCALE GENOMIC DNA]</scope>
    <source>
        <strain evidence="1">OAR_USU_Benz2616</strain>
    </source>
</reference>
<proteinExistence type="predicted"/>
<sequence length="148" mass="16489">MQPTFFILVSDSVDVCLATEKATLQSSGSSPDPLQDFGFSVDQCSRQLKPNINVRFGMVLREDIEQLFLDVALFSKGLSILNFSYPICEVDLPKFSFCGRRKGEQIYYAGPLNNPGFEIPEGDYQVLLELYNQDHATVACANATVLYS</sequence>